<dbReference type="InterPro" id="IPR036257">
    <property type="entry name" value="Cyt_c_oxidase_su2_TM_sf"/>
</dbReference>
<dbReference type="SUPFAM" id="SSF81464">
    <property type="entry name" value="Cytochrome c oxidase subunit II-like, transmembrane region"/>
    <property type="match status" value="1"/>
</dbReference>
<comment type="caution">
    <text evidence="11">The sequence shown here is derived from an EMBL/GenBank/DDBJ whole genome shotgun (WGS) entry which is preliminary data.</text>
</comment>
<evidence type="ECO:0000259" key="10">
    <source>
        <dbReference type="PROSITE" id="PS50857"/>
    </source>
</evidence>
<dbReference type="GO" id="GO:0005886">
    <property type="term" value="C:plasma membrane"/>
    <property type="evidence" value="ECO:0007669"/>
    <property type="project" value="UniProtKB-SubCell"/>
</dbReference>
<dbReference type="Gene3D" id="1.10.287.90">
    <property type="match status" value="1"/>
</dbReference>
<sequence length="318" mass="35291">MIGPDPRDAGSLGKSVLLFSPLGLLFLSGCETAGISFLAPAGPIAALQHHWFEVILIALAIVILPVLVGVPFCLWRYRLGNKNAPYRPDWQYTLSLEYLVWGIPAVIVLMLAILIWGAERRYSPQTPINSQTSPLEVQVVALNWKWLFIYPAEHVASLDTLALPVGREVRFSLTSDKSMQSFFIPALGSQIYAMAGMVTTLHLRADQPGRYLGENTQFNGMGFQDEKFTVIALPDAAFRNWVTTAHQSPLALNDATYRTLLRDGNDHQAVSMLTKDQMPPSDPLQPQGLHFANVPPDFFRNIVNHVHQPPVSQITVPQ</sequence>
<keyword evidence="6" id="KW-0249">Electron transport</keyword>
<feature type="transmembrane region" description="Helical" evidence="9">
    <location>
        <begin position="98"/>
        <end position="118"/>
    </location>
</feature>
<evidence type="ECO:0000256" key="7">
    <source>
        <dbReference type="ARBA" id="ARBA00022989"/>
    </source>
</evidence>
<evidence type="ECO:0000256" key="1">
    <source>
        <dbReference type="ARBA" id="ARBA00004651"/>
    </source>
</evidence>
<proteinExistence type="inferred from homology"/>
<dbReference type="PROSITE" id="PS50857">
    <property type="entry name" value="COX2_CUA"/>
    <property type="match status" value="1"/>
</dbReference>
<dbReference type="InterPro" id="IPR034227">
    <property type="entry name" value="CuRO_UO_II"/>
</dbReference>
<comment type="subcellular location">
    <subcellularLocation>
        <location evidence="1">Cell membrane</location>
        <topology evidence="1">Multi-pass membrane protein</topology>
    </subcellularLocation>
</comment>
<evidence type="ECO:0000313" key="12">
    <source>
        <dbReference type="Proteomes" id="UP000320772"/>
    </source>
</evidence>
<evidence type="ECO:0000256" key="9">
    <source>
        <dbReference type="SAM" id="Phobius"/>
    </source>
</evidence>
<dbReference type="GO" id="GO:0004129">
    <property type="term" value="F:cytochrome-c oxidase activity"/>
    <property type="evidence" value="ECO:0007669"/>
    <property type="project" value="InterPro"/>
</dbReference>
<evidence type="ECO:0000256" key="3">
    <source>
        <dbReference type="ARBA" id="ARBA00022448"/>
    </source>
</evidence>
<evidence type="ECO:0000256" key="4">
    <source>
        <dbReference type="ARBA" id="ARBA00022475"/>
    </source>
</evidence>
<dbReference type="PANTHER" id="PTHR22888">
    <property type="entry name" value="CYTOCHROME C OXIDASE, SUBUNIT II"/>
    <property type="match status" value="1"/>
</dbReference>
<reference evidence="11 12" key="1">
    <citation type="submission" date="2019-06" db="EMBL/GenBank/DDBJ databases">
        <title>Whole genome shotgun sequence of Gluconobacter roseus NBRC 3990.</title>
        <authorList>
            <person name="Hosoyama A."/>
            <person name="Uohara A."/>
            <person name="Ohji S."/>
            <person name="Ichikawa N."/>
        </authorList>
    </citation>
    <scope>NUCLEOTIDE SEQUENCE [LARGE SCALE GENOMIC DNA]</scope>
    <source>
        <strain evidence="11 12">NBRC 3990</strain>
    </source>
</reference>
<evidence type="ECO:0000313" key="11">
    <source>
        <dbReference type="EMBL" id="GEB03286.1"/>
    </source>
</evidence>
<feature type="transmembrane region" description="Helical" evidence="9">
    <location>
        <begin position="56"/>
        <end position="77"/>
    </location>
</feature>
<dbReference type="PROSITE" id="PS51257">
    <property type="entry name" value="PROKAR_LIPOPROTEIN"/>
    <property type="match status" value="1"/>
</dbReference>
<evidence type="ECO:0000256" key="6">
    <source>
        <dbReference type="ARBA" id="ARBA00022982"/>
    </source>
</evidence>
<dbReference type="Proteomes" id="UP000320772">
    <property type="component" value="Unassembled WGS sequence"/>
</dbReference>
<dbReference type="Gene3D" id="2.60.40.420">
    <property type="entry name" value="Cupredoxins - blue copper proteins"/>
    <property type="match status" value="1"/>
</dbReference>
<evidence type="ECO:0000256" key="5">
    <source>
        <dbReference type="ARBA" id="ARBA00022692"/>
    </source>
</evidence>
<keyword evidence="3" id="KW-0813">Transport</keyword>
<dbReference type="CDD" id="cd04212">
    <property type="entry name" value="CuRO_UO_II"/>
    <property type="match status" value="1"/>
</dbReference>
<dbReference type="InterPro" id="IPR002429">
    <property type="entry name" value="CcO_II-like_C"/>
</dbReference>
<keyword evidence="5 9" id="KW-0812">Transmembrane</keyword>
<feature type="domain" description="Cytochrome oxidase subunit II copper A binding" evidence="10">
    <location>
        <begin position="132"/>
        <end position="244"/>
    </location>
</feature>
<accession>A0A4Y3M5F7</accession>
<keyword evidence="8 9" id="KW-0472">Membrane</keyword>
<dbReference type="SUPFAM" id="SSF49503">
    <property type="entry name" value="Cupredoxins"/>
    <property type="match status" value="1"/>
</dbReference>
<dbReference type="PANTHER" id="PTHR22888:SF18">
    <property type="entry name" value="CYTOCHROME BO(3) UBIQUINOL OXIDASE SUBUNIT 2"/>
    <property type="match status" value="1"/>
</dbReference>
<dbReference type="Pfam" id="PF00116">
    <property type="entry name" value="COX2"/>
    <property type="match status" value="1"/>
</dbReference>
<keyword evidence="4" id="KW-1003">Cell membrane</keyword>
<dbReference type="GO" id="GO:0042773">
    <property type="term" value="P:ATP synthesis coupled electron transport"/>
    <property type="evidence" value="ECO:0007669"/>
    <property type="project" value="TreeGrafter"/>
</dbReference>
<keyword evidence="12" id="KW-1185">Reference proteome</keyword>
<protein>
    <submittedName>
        <fullName evidence="11">Ubiquinol oxidase subunit 2</fullName>
    </submittedName>
</protein>
<keyword evidence="7 9" id="KW-1133">Transmembrane helix</keyword>
<gene>
    <name evidence="11" type="primary">cyoA-2_2</name>
    <name evidence="11" type="ORF">GRO01_08620</name>
</gene>
<dbReference type="GO" id="GO:0005507">
    <property type="term" value="F:copper ion binding"/>
    <property type="evidence" value="ECO:0007669"/>
    <property type="project" value="InterPro"/>
</dbReference>
<evidence type="ECO:0000256" key="2">
    <source>
        <dbReference type="ARBA" id="ARBA00007866"/>
    </source>
</evidence>
<comment type="similarity">
    <text evidence="2">Belongs to the cytochrome c oxidase subunit 2 family.</text>
</comment>
<dbReference type="RefSeq" id="WP_062508979.1">
    <property type="nucleotide sequence ID" value="NZ_BAQZ01000040.1"/>
</dbReference>
<dbReference type="EMBL" id="BJLY01000002">
    <property type="protein sequence ID" value="GEB03286.1"/>
    <property type="molecule type" value="Genomic_DNA"/>
</dbReference>
<dbReference type="AlphaFoldDB" id="A0A4Y3M5F7"/>
<dbReference type="InterPro" id="IPR008972">
    <property type="entry name" value="Cupredoxin"/>
</dbReference>
<evidence type="ECO:0000256" key="8">
    <source>
        <dbReference type="ARBA" id="ARBA00023136"/>
    </source>
</evidence>
<dbReference type="InterPro" id="IPR045187">
    <property type="entry name" value="CcO_II"/>
</dbReference>
<name>A0A4Y3M5F7_9PROT</name>
<organism evidence="11 12">
    <name type="scientific">Gluconobacter roseus NBRC 3990</name>
    <dbReference type="NCBI Taxonomy" id="1307950"/>
    <lineage>
        <taxon>Bacteria</taxon>
        <taxon>Pseudomonadati</taxon>
        <taxon>Pseudomonadota</taxon>
        <taxon>Alphaproteobacteria</taxon>
        <taxon>Acetobacterales</taxon>
        <taxon>Acetobacteraceae</taxon>
        <taxon>Gluconobacter</taxon>
    </lineage>
</organism>